<sequence length="1486" mass="166296">MAPKKRNQHHQQKPGPRSAPKSTPKLQISAENESRLRRLLLNTERPAPAPPPPAEAESKAQKAKRLRGVYDKLSLEGFTEDQIERALSNLNEGATFENALDWLCLNIPGHELPLKFSSGGSTSAPEGAARSIKVISAARADWVPQQRPQNHATEELPGTSILVKEQHDELSLELGKSGQADWIRQYMEQEEESQEEEEVDPSSRVASIVKEYHHARSEALLAKQKGDKKNRDYYGAIINKLKQEMSSLGLSHDILLSEVQEHSTNSTSGEMPSESIPCGPHESQRMDDGSLSDLQELEKESIVNIDRDENFSSEGRITDLFESDTSEKVSQTNEEPVDLELDNLFSEDPSSSQTLPHEMLKQQKKEKLPQLAYGGTLMMIDDIWKKGDLGMVPKALLQKLCQRLGWETPKYSKLSEMERKFLYSVSILRTAMGRGKSRKAGGLITLHLPDQYEPSGSVEDAQNKVAAFAISQLFPDLPLSQMLSEPYSLFVTKWEEDILPTNLADSEHNRRSGFVDSLLKDSDQTTVSLDATPRFEKSPEACIEKGADAKSYTKATSLVRIGEFNHQQKESVALEKELKSKMKLPKYREMLKARASLPISNLKNQILHLLNENDVIVICGETGCGKTTQVPQFILDDMIGSGRGGFCNIICTQPRRIAAISVAERVSNERCEPSPGCDGSLVGFQVRLDSARNQMTKLLFCTTGILLRKLAGDKDLSGISHVIVDEVHERTLLGDFLLIVLRHLIQRRQNLKVILMSATVDTTLFSRYFGNCPVLCAEGRTYPVSTYFLEDVYETLDYSLPSDSPASGKLMGSTRAKHATSSVTHHRGKRNLVLSSWGDESLLLEEYVNPCYIRDSYESYSERTRQNLKNLKEDVIDFDLLEDLISYIDENQPPGAILVFLPGVGEINLLIDKLTASFQFSGIASDWILPLHSSLSSTDQRTVFLSPPENIRKVIIATDIAETSITIDDVTYVVDTGKHKENRYNPQKKMTSMFEDWISQANAKQRRGRAGRVKPGVCFCLYTRHRFESLMRSFQVPEMSRMPLTELCLQIKSLSLGRIKSFLMEAIEPPHEEAISSAIDLLYKVGAFEGDEELSPLGYHLAKLPVDVLIGKMMLYGAIFGCLSPVLSIAAFLSYKFPFTYPKDEQQNVEKAKSMLLGDNADSKNALNESITQSDHLLLVVAYDKWAKILYENGAKAAYQFCRSFFLNSSVMYMIRDMRIQFGSLLADIGLIELPKLLLQGDEKRKNKLDSWLADLSQSFNLYTCHPSIIKSIICAGLYPNVAATLEGIAGAALGSNKSSSSRLSTKDQIIWFDGTREVHIHPSSINHIVKSFRHPFLVFLEKVETSKVFLRDTSIISPYSLLLFGGTISIQHQTGVVIIDGWLKLSAPAQTAVLFKELRLMLHAVLKELIRKPEMVTIGSNELVSLETMCQPTQYDNVFPHTNVNVAIGYVLYLPHWLSYNPVIGTKTALKYQGSEDEIMDATIK</sequence>
<dbReference type="InterPro" id="IPR027417">
    <property type="entry name" value="P-loop_NTPase"/>
</dbReference>
<gene>
    <name evidence="12" type="ORF">J5N97_021205</name>
</gene>
<evidence type="ECO:0000256" key="5">
    <source>
        <dbReference type="ARBA" id="ARBA00022840"/>
    </source>
</evidence>
<keyword evidence="3" id="KW-0378">Hydrolase</keyword>
<comment type="catalytic activity">
    <reaction evidence="7">
        <text>ATP + H2O = ADP + phosphate + H(+)</text>
        <dbReference type="Rhea" id="RHEA:13065"/>
        <dbReference type="ChEBI" id="CHEBI:15377"/>
        <dbReference type="ChEBI" id="CHEBI:15378"/>
        <dbReference type="ChEBI" id="CHEBI:30616"/>
        <dbReference type="ChEBI" id="CHEBI:43474"/>
        <dbReference type="ChEBI" id="CHEBI:456216"/>
        <dbReference type="EC" id="3.6.4.13"/>
    </reaction>
</comment>
<dbReference type="CDD" id="cd17917">
    <property type="entry name" value="DEXHc_RHA-like"/>
    <property type="match status" value="1"/>
</dbReference>
<dbReference type="PROSITE" id="PS00690">
    <property type="entry name" value="DEAH_ATP_HELICASE"/>
    <property type="match status" value="1"/>
</dbReference>
<evidence type="ECO:0000256" key="6">
    <source>
        <dbReference type="ARBA" id="ARBA00022884"/>
    </source>
</evidence>
<dbReference type="InterPro" id="IPR001650">
    <property type="entry name" value="Helicase_C-like"/>
</dbReference>
<keyword evidence="5" id="KW-0067">ATP-binding</keyword>
<evidence type="ECO:0000259" key="11">
    <source>
        <dbReference type="PROSITE" id="PS51194"/>
    </source>
</evidence>
<keyword evidence="2" id="KW-0547">Nucleotide-binding</keyword>
<dbReference type="Pfam" id="PF26026">
    <property type="entry name" value="RNA_hel_CTD"/>
    <property type="match status" value="1"/>
</dbReference>
<dbReference type="Gene3D" id="1.20.120.1080">
    <property type="match status" value="1"/>
</dbReference>
<dbReference type="Gene3D" id="3.40.50.300">
    <property type="entry name" value="P-loop containing nucleotide triphosphate hydrolases"/>
    <property type="match status" value="2"/>
</dbReference>
<evidence type="ECO:0000256" key="4">
    <source>
        <dbReference type="ARBA" id="ARBA00022806"/>
    </source>
</evidence>
<feature type="region of interest" description="Disordered" evidence="9">
    <location>
        <begin position="263"/>
        <end position="288"/>
    </location>
</feature>
<dbReference type="PANTHER" id="PTHR18934">
    <property type="entry name" value="ATP-DEPENDENT RNA HELICASE"/>
    <property type="match status" value="1"/>
</dbReference>
<dbReference type="Pfam" id="PF04408">
    <property type="entry name" value="WHD_HA2"/>
    <property type="match status" value="1"/>
</dbReference>
<reference evidence="12" key="1">
    <citation type="submission" date="2021-03" db="EMBL/GenBank/DDBJ databases">
        <authorList>
            <person name="Li Z."/>
            <person name="Yang C."/>
        </authorList>
    </citation>
    <scope>NUCLEOTIDE SEQUENCE</scope>
    <source>
        <strain evidence="12">Dzin_1.0</strain>
        <tissue evidence="12">Leaf</tissue>
    </source>
</reference>
<accession>A0A9D5HE12</accession>
<feature type="compositionally biased region" description="Basic residues" evidence="9">
    <location>
        <begin position="1"/>
        <end position="12"/>
    </location>
</feature>
<feature type="region of interest" description="Disordered" evidence="9">
    <location>
        <begin position="1"/>
        <end position="61"/>
    </location>
</feature>
<evidence type="ECO:0000256" key="7">
    <source>
        <dbReference type="ARBA" id="ARBA00047984"/>
    </source>
</evidence>
<protein>
    <recommendedName>
        <fullName evidence="1">RNA helicase</fullName>
        <ecNumber evidence="1">3.6.4.13</ecNumber>
    </recommendedName>
</protein>
<dbReference type="InterPro" id="IPR007502">
    <property type="entry name" value="Helicase-assoc_dom"/>
</dbReference>
<dbReference type="Proteomes" id="UP001085076">
    <property type="component" value="Miscellaneous, Linkage group lg05"/>
</dbReference>
<dbReference type="CDD" id="cd18791">
    <property type="entry name" value="SF2_C_RHA"/>
    <property type="match status" value="1"/>
</dbReference>
<dbReference type="EMBL" id="JAGGNH010000005">
    <property type="protein sequence ID" value="KAJ0973246.1"/>
    <property type="molecule type" value="Genomic_DNA"/>
</dbReference>
<dbReference type="InterPro" id="IPR059023">
    <property type="entry name" value="RNA_hel_CTD"/>
</dbReference>
<dbReference type="GO" id="GO:0005524">
    <property type="term" value="F:ATP binding"/>
    <property type="evidence" value="ECO:0007669"/>
    <property type="project" value="UniProtKB-KW"/>
</dbReference>
<dbReference type="InterPro" id="IPR056890">
    <property type="entry name" value="UBA_DHX29-like"/>
</dbReference>
<dbReference type="SMART" id="SM00847">
    <property type="entry name" value="HA2"/>
    <property type="match status" value="1"/>
</dbReference>
<dbReference type="GO" id="GO:0003724">
    <property type="term" value="F:RNA helicase activity"/>
    <property type="evidence" value="ECO:0007669"/>
    <property type="project" value="UniProtKB-EC"/>
</dbReference>
<dbReference type="Pfam" id="PF21010">
    <property type="entry name" value="HA2_C"/>
    <property type="match status" value="1"/>
</dbReference>
<dbReference type="InterPro" id="IPR011709">
    <property type="entry name" value="DEAD-box_helicase_OB_fold"/>
</dbReference>
<evidence type="ECO:0000256" key="8">
    <source>
        <dbReference type="ARBA" id="ARBA00060772"/>
    </source>
</evidence>
<organism evidence="12 13">
    <name type="scientific">Dioscorea zingiberensis</name>
    <dbReference type="NCBI Taxonomy" id="325984"/>
    <lineage>
        <taxon>Eukaryota</taxon>
        <taxon>Viridiplantae</taxon>
        <taxon>Streptophyta</taxon>
        <taxon>Embryophyta</taxon>
        <taxon>Tracheophyta</taxon>
        <taxon>Spermatophyta</taxon>
        <taxon>Magnoliopsida</taxon>
        <taxon>Liliopsida</taxon>
        <taxon>Dioscoreales</taxon>
        <taxon>Dioscoreaceae</taxon>
        <taxon>Dioscorea</taxon>
    </lineage>
</organism>
<dbReference type="GO" id="GO:0003723">
    <property type="term" value="F:RNA binding"/>
    <property type="evidence" value="ECO:0007669"/>
    <property type="project" value="UniProtKB-KW"/>
</dbReference>
<evidence type="ECO:0000313" key="12">
    <source>
        <dbReference type="EMBL" id="KAJ0973246.1"/>
    </source>
</evidence>
<dbReference type="PANTHER" id="PTHR18934:SF246">
    <property type="entry name" value="DEXH-BOX ATP-DEPENDENT RNA HELICASE DEXH4, CHLOROPLASTIC-RELATED"/>
    <property type="match status" value="1"/>
</dbReference>
<dbReference type="InterPro" id="IPR014001">
    <property type="entry name" value="Helicase_ATP-bd"/>
</dbReference>
<dbReference type="FunFam" id="3.40.50.300:FF:000819">
    <property type="entry name" value="ATP dependent RNA helicase, putative"/>
    <property type="match status" value="1"/>
</dbReference>
<reference evidence="12" key="2">
    <citation type="journal article" date="2022" name="Hortic Res">
        <title>The genome of Dioscorea zingiberensis sheds light on the biosynthesis, origin and evolution of the medicinally important diosgenin saponins.</title>
        <authorList>
            <person name="Li Y."/>
            <person name="Tan C."/>
            <person name="Li Z."/>
            <person name="Guo J."/>
            <person name="Li S."/>
            <person name="Chen X."/>
            <person name="Wang C."/>
            <person name="Dai X."/>
            <person name="Yang H."/>
            <person name="Song W."/>
            <person name="Hou L."/>
            <person name="Xu J."/>
            <person name="Tong Z."/>
            <person name="Xu A."/>
            <person name="Yuan X."/>
            <person name="Wang W."/>
            <person name="Yang Q."/>
            <person name="Chen L."/>
            <person name="Sun Z."/>
            <person name="Wang K."/>
            <person name="Pan B."/>
            <person name="Chen J."/>
            <person name="Bao Y."/>
            <person name="Liu F."/>
            <person name="Qi X."/>
            <person name="Gang D.R."/>
            <person name="Wen J."/>
            <person name="Li J."/>
        </authorList>
    </citation>
    <scope>NUCLEOTIDE SEQUENCE</scope>
    <source>
        <strain evidence="12">Dzin_1.0</strain>
    </source>
</reference>
<dbReference type="InterPro" id="IPR048333">
    <property type="entry name" value="HA2_WH"/>
</dbReference>
<name>A0A9D5HE12_9LILI</name>
<dbReference type="InterPro" id="IPR011545">
    <property type="entry name" value="DEAD/DEAH_box_helicase_dom"/>
</dbReference>
<feature type="compositionally biased region" description="Polar residues" evidence="9">
    <location>
        <begin position="20"/>
        <end position="31"/>
    </location>
</feature>
<dbReference type="Pfam" id="PF07717">
    <property type="entry name" value="OB_NTP_bind"/>
    <property type="match status" value="1"/>
</dbReference>
<evidence type="ECO:0000313" key="13">
    <source>
        <dbReference type="Proteomes" id="UP001085076"/>
    </source>
</evidence>
<proteinExistence type="inferred from homology"/>
<comment type="caution">
    <text evidence="12">The sequence shown here is derived from an EMBL/GenBank/DDBJ whole genome shotgun (WGS) entry which is preliminary data.</text>
</comment>
<keyword evidence="13" id="KW-1185">Reference proteome</keyword>
<dbReference type="OrthoDB" id="5600252at2759"/>
<dbReference type="PROSITE" id="PS51194">
    <property type="entry name" value="HELICASE_CTER"/>
    <property type="match status" value="1"/>
</dbReference>
<comment type="similarity">
    <text evidence="8">Belongs to the DExH box helicase family.</text>
</comment>
<dbReference type="Pfam" id="PF00270">
    <property type="entry name" value="DEAD"/>
    <property type="match status" value="1"/>
</dbReference>
<dbReference type="InterPro" id="IPR002464">
    <property type="entry name" value="DNA/RNA_helicase_DEAH_CS"/>
</dbReference>
<dbReference type="FunFam" id="3.40.50.300:FF:000500">
    <property type="entry name" value="ATP-dependent RNA helicase DHX29"/>
    <property type="match status" value="1"/>
</dbReference>
<evidence type="ECO:0000256" key="1">
    <source>
        <dbReference type="ARBA" id="ARBA00012552"/>
    </source>
</evidence>
<keyword evidence="6" id="KW-0694">RNA-binding</keyword>
<dbReference type="Pfam" id="PF24899">
    <property type="entry name" value="UBA_DHX29"/>
    <property type="match status" value="1"/>
</dbReference>
<evidence type="ECO:0000256" key="2">
    <source>
        <dbReference type="ARBA" id="ARBA00022741"/>
    </source>
</evidence>
<keyword evidence="4" id="KW-0347">Helicase</keyword>
<dbReference type="Pfam" id="PF00271">
    <property type="entry name" value="Helicase_C"/>
    <property type="match status" value="1"/>
</dbReference>
<dbReference type="GO" id="GO:0016787">
    <property type="term" value="F:hydrolase activity"/>
    <property type="evidence" value="ECO:0007669"/>
    <property type="project" value="UniProtKB-KW"/>
</dbReference>
<evidence type="ECO:0000259" key="10">
    <source>
        <dbReference type="PROSITE" id="PS51192"/>
    </source>
</evidence>
<dbReference type="SUPFAM" id="SSF52540">
    <property type="entry name" value="P-loop containing nucleoside triphosphate hydrolases"/>
    <property type="match status" value="1"/>
</dbReference>
<dbReference type="FunFam" id="1.20.120.1080:FF:000022">
    <property type="entry name" value="DExH-box ATP-dependent RNA helicase DExH7 chloroplastic"/>
    <property type="match status" value="1"/>
</dbReference>
<dbReference type="PROSITE" id="PS51192">
    <property type="entry name" value="HELICASE_ATP_BIND_1"/>
    <property type="match status" value="1"/>
</dbReference>
<evidence type="ECO:0000256" key="9">
    <source>
        <dbReference type="SAM" id="MobiDB-lite"/>
    </source>
</evidence>
<dbReference type="EC" id="3.6.4.13" evidence="1"/>
<evidence type="ECO:0000256" key="3">
    <source>
        <dbReference type="ARBA" id="ARBA00022801"/>
    </source>
</evidence>
<dbReference type="SMART" id="SM00490">
    <property type="entry name" value="HELICc"/>
    <property type="match status" value="1"/>
</dbReference>
<dbReference type="SMART" id="SM00487">
    <property type="entry name" value="DEXDc"/>
    <property type="match status" value="1"/>
</dbReference>
<feature type="domain" description="Helicase C-terminal" evidence="11">
    <location>
        <begin position="880"/>
        <end position="1055"/>
    </location>
</feature>
<feature type="domain" description="Helicase ATP-binding" evidence="10">
    <location>
        <begin position="607"/>
        <end position="778"/>
    </location>
</feature>
<dbReference type="SUPFAM" id="SSF54768">
    <property type="entry name" value="dsRNA-binding domain-like"/>
    <property type="match status" value="1"/>
</dbReference>